<evidence type="ECO:0000313" key="2">
    <source>
        <dbReference type="Proteomes" id="UP000789375"/>
    </source>
</evidence>
<feature type="non-terminal residue" evidence="1">
    <location>
        <position position="1"/>
    </location>
</feature>
<dbReference type="EMBL" id="CAJVPP010002122">
    <property type="protein sequence ID" value="CAG8588085.1"/>
    <property type="molecule type" value="Genomic_DNA"/>
</dbReference>
<dbReference type="AlphaFoldDB" id="A0A9N9GAB2"/>
<evidence type="ECO:0000313" key="1">
    <source>
        <dbReference type="EMBL" id="CAG8588085.1"/>
    </source>
</evidence>
<organism evidence="1 2">
    <name type="scientific">Funneliformis mosseae</name>
    <name type="common">Endomycorrhizal fungus</name>
    <name type="synonym">Glomus mosseae</name>
    <dbReference type="NCBI Taxonomy" id="27381"/>
    <lineage>
        <taxon>Eukaryota</taxon>
        <taxon>Fungi</taxon>
        <taxon>Fungi incertae sedis</taxon>
        <taxon>Mucoromycota</taxon>
        <taxon>Glomeromycotina</taxon>
        <taxon>Glomeromycetes</taxon>
        <taxon>Glomerales</taxon>
        <taxon>Glomeraceae</taxon>
        <taxon>Funneliformis</taxon>
    </lineage>
</organism>
<reference evidence="1" key="1">
    <citation type="submission" date="2021-06" db="EMBL/GenBank/DDBJ databases">
        <authorList>
            <person name="Kallberg Y."/>
            <person name="Tangrot J."/>
            <person name="Rosling A."/>
        </authorList>
    </citation>
    <scope>NUCLEOTIDE SEQUENCE</scope>
    <source>
        <strain evidence="1">87-6 pot B 2015</strain>
    </source>
</reference>
<dbReference type="Proteomes" id="UP000789375">
    <property type="component" value="Unassembled WGS sequence"/>
</dbReference>
<name>A0A9N9GAB2_FUNMO</name>
<gene>
    <name evidence="1" type="ORF">FMOSSE_LOCUS8293</name>
</gene>
<keyword evidence="2" id="KW-1185">Reference proteome</keyword>
<proteinExistence type="predicted"/>
<protein>
    <submittedName>
        <fullName evidence="1">15131_t:CDS:1</fullName>
    </submittedName>
</protein>
<sequence length="58" mass="6826">QKRQIQEILMRKSILDPYIDPKSFSTHDDYSIGVLLWEISSGRCSEVERARFLLQKSI</sequence>
<comment type="caution">
    <text evidence="1">The sequence shown here is derived from an EMBL/GenBank/DDBJ whole genome shotgun (WGS) entry which is preliminary data.</text>
</comment>
<accession>A0A9N9GAB2</accession>